<dbReference type="GO" id="GO:0008198">
    <property type="term" value="F:ferrous iron binding"/>
    <property type="evidence" value="ECO:0007669"/>
    <property type="project" value="TreeGrafter"/>
</dbReference>
<dbReference type="PROSITE" id="PS50076">
    <property type="entry name" value="DNAJ_2"/>
    <property type="match status" value="1"/>
</dbReference>
<evidence type="ECO:0000256" key="3">
    <source>
        <dbReference type="ARBA" id="ARBA00021797"/>
    </source>
</evidence>
<dbReference type="InterPro" id="IPR036869">
    <property type="entry name" value="J_dom_sf"/>
</dbReference>
<keyword evidence="10" id="KW-1185">Reference proteome</keyword>
<dbReference type="Proteomes" id="UP000886653">
    <property type="component" value="Unassembled WGS sequence"/>
</dbReference>
<dbReference type="InterPro" id="IPR001623">
    <property type="entry name" value="DnaJ_domain"/>
</dbReference>
<dbReference type="Pfam" id="PF05207">
    <property type="entry name" value="Zn_ribbon_CSL"/>
    <property type="match status" value="1"/>
</dbReference>
<dbReference type="GO" id="GO:0001671">
    <property type="term" value="F:ATPase activator activity"/>
    <property type="evidence" value="ECO:0007669"/>
    <property type="project" value="TreeGrafter"/>
</dbReference>
<organism evidence="9 10">
    <name type="scientific">Cronartium quercuum f. sp. fusiforme G11</name>
    <dbReference type="NCBI Taxonomy" id="708437"/>
    <lineage>
        <taxon>Eukaryota</taxon>
        <taxon>Fungi</taxon>
        <taxon>Dikarya</taxon>
        <taxon>Basidiomycota</taxon>
        <taxon>Pucciniomycotina</taxon>
        <taxon>Pucciniomycetes</taxon>
        <taxon>Pucciniales</taxon>
        <taxon>Coleosporiaceae</taxon>
        <taxon>Cronartium</taxon>
    </lineage>
</organism>
<dbReference type="PRINTS" id="PR00625">
    <property type="entry name" value="JDOMAIN"/>
</dbReference>
<dbReference type="SMART" id="SM00271">
    <property type="entry name" value="DnaJ"/>
    <property type="match status" value="1"/>
</dbReference>
<dbReference type="SUPFAM" id="SSF46565">
    <property type="entry name" value="Chaperone J-domain"/>
    <property type="match status" value="1"/>
</dbReference>
<dbReference type="CDD" id="cd06257">
    <property type="entry name" value="DnaJ"/>
    <property type="match status" value="1"/>
</dbReference>
<evidence type="ECO:0000259" key="8">
    <source>
        <dbReference type="PROSITE" id="PS51074"/>
    </source>
</evidence>
<dbReference type="PANTHER" id="PTHR45255">
    <property type="entry name" value="DNAJ HOMOLOG SUBFAMILY C MEMBER 24"/>
    <property type="match status" value="1"/>
</dbReference>
<dbReference type="OrthoDB" id="445556at2759"/>
<evidence type="ECO:0000259" key="7">
    <source>
        <dbReference type="PROSITE" id="PS50076"/>
    </source>
</evidence>
<evidence type="ECO:0000256" key="6">
    <source>
        <dbReference type="ARBA" id="ARBA00023004"/>
    </source>
</evidence>
<keyword evidence="4" id="KW-0479">Metal-binding</keyword>
<evidence type="ECO:0000256" key="5">
    <source>
        <dbReference type="ARBA" id="ARBA00022833"/>
    </source>
</evidence>
<accession>A0A9P6NN80</accession>
<dbReference type="PROSITE" id="PS51074">
    <property type="entry name" value="DPH_MB"/>
    <property type="match status" value="1"/>
</dbReference>
<evidence type="ECO:0000256" key="1">
    <source>
        <dbReference type="ARBA" id="ARBA00003474"/>
    </source>
</evidence>
<proteinExistence type="inferred from homology"/>
<dbReference type="Gene3D" id="1.10.287.110">
    <property type="entry name" value="DnaJ domain"/>
    <property type="match status" value="1"/>
</dbReference>
<feature type="domain" description="DPH-type MB" evidence="8">
    <location>
        <begin position="100"/>
        <end position="166"/>
    </location>
</feature>
<evidence type="ECO:0000313" key="9">
    <source>
        <dbReference type="EMBL" id="KAG0149113.1"/>
    </source>
</evidence>
<dbReference type="Pfam" id="PF00226">
    <property type="entry name" value="DnaJ"/>
    <property type="match status" value="1"/>
</dbReference>
<name>A0A9P6NN80_9BASI</name>
<gene>
    <name evidence="9" type="ORF">CROQUDRAFT_653923</name>
</gene>
<dbReference type="InterPro" id="IPR036671">
    <property type="entry name" value="DPH_MB_sf"/>
</dbReference>
<dbReference type="InterPro" id="IPR007872">
    <property type="entry name" value="DPH_MB_dom"/>
</dbReference>
<evidence type="ECO:0000256" key="4">
    <source>
        <dbReference type="ARBA" id="ARBA00022723"/>
    </source>
</evidence>
<comment type="caution">
    <text evidence="9">The sequence shown here is derived from an EMBL/GenBank/DDBJ whole genome shotgun (WGS) entry which is preliminary data.</text>
</comment>
<dbReference type="SUPFAM" id="SSF144217">
    <property type="entry name" value="CSL zinc finger"/>
    <property type="match status" value="1"/>
</dbReference>
<feature type="domain" description="J" evidence="7">
    <location>
        <begin position="11"/>
        <end position="78"/>
    </location>
</feature>
<dbReference type="PANTHER" id="PTHR45255:SF1">
    <property type="entry name" value="DNAJ HOMOLOG SUBFAMILY C MEMBER 24"/>
    <property type="match status" value="1"/>
</dbReference>
<protein>
    <recommendedName>
        <fullName evidence="3">Diphthamide biosynthesis protein 4</fullName>
    </recommendedName>
</protein>
<keyword evidence="6" id="KW-0408">Iron</keyword>
<dbReference type="Gene3D" id="3.10.660.10">
    <property type="entry name" value="DPH Zinc finger"/>
    <property type="match status" value="1"/>
</dbReference>
<comment type="function">
    <text evidence="1">Required for the first step of diphthamide biosynthesis, the transfer of 3-amino-3-carboxypropyl from S-adenosyl-L-methionine to a histidine residue. Diphthamide is a post-translational modification of histidine which occurs in elongation factor 2.</text>
</comment>
<comment type="similarity">
    <text evidence="2">Belongs to the DPH4 family.</text>
</comment>
<sequence length="172" mass="19601">MEKSNREDLASYYQILQIPSDATSIDIRQAYLRLIKLSHPDKNRPCGNVNADSSAQTVIEAYSVLVDPSRRKAYDTQLELKPVTTDHRVQCEREPQQPIVSQIIDLSEFTQLSPIAQNSDDRERIDKFIYPCRCGGQFMITSQDMDLENDIVGCNGCSLTVKVEFKFDYGDE</sequence>
<dbReference type="EMBL" id="MU167230">
    <property type="protein sequence ID" value="KAG0149113.1"/>
    <property type="molecule type" value="Genomic_DNA"/>
</dbReference>
<keyword evidence="5" id="KW-0862">Zinc</keyword>
<dbReference type="AlphaFoldDB" id="A0A9P6NN80"/>
<reference evidence="9" key="1">
    <citation type="submission" date="2013-11" db="EMBL/GenBank/DDBJ databases">
        <title>Genome sequence of the fusiform rust pathogen reveals effectors for host alternation and coevolution with pine.</title>
        <authorList>
            <consortium name="DOE Joint Genome Institute"/>
            <person name="Smith K."/>
            <person name="Pendleton A."/>
            <person name="Kubisiak T."/>
            <person name="Anderson C."/>
            <person name="Salamov A."/>
            <person name="Aerts A."/>
            <person name="Riley R."/>
            <person name="Clum A."/>
            <person name="Lindquist E."/>
            <person name="Ence D."/>
            <person name="Campbell M."/>
            <person name="Kronenberg Z."/>
            <person name="Feau N."/>
            <person name="Dhillon B."/>
            <person name="Hamelin R."/>
            <person name="Burleigh J."/>
            <person name="Smith J."/>
            <person name="Yandell M."/>
            <person name="Nelson C."/>
            <person name="Grigoriev I."/>
            <person name="Davis J."/>
        </authorList>
    </citation>
    <scope>NUCLEOTIDE SEQUENCE</scope>
    <source>
        <strain evidence="9">G11</strain>
    </source>
</reference>
<evidence type="ECO:0000256" key="2">
    <source>
        <dbReference type="ARBA" id="ARBA00006169"/>
    </source>
</evidence>
<evidence type="ECO:0000313" key="10">
    <source>
        <dbReference type="Proteomes" id="UP000886653"/>
    </source>
</evidence>